<gene>
    <name evidence="1" type="ordered locus">Aeqsu_0847</name>
</gene>
<name>I3YTN2_AEQSU</name>
<dbReference type="AlphaFoldDB" id="I3YTN2"/>
<proteinExistence type="predicted"/>
<dbReference type="Proteomes" id="UP000006049">
    <property type="component" value="Chromosome"/>
</dbReference>
<dbReference type="RefSeq" id="WP_014781608.1">
    <property type="nucleotide sequence ID" value="NC_018013.1"/>
</dbReference>
<reference evidence="1 2" key="1">
    <citation type="submission" date="2012-06" db="EMBL/GenBank/DDBJ databases">
        <title>The complete genome of Aequorivita sublithincola DSM 14238.</title>
        <authorList>
            <consortium name="US DOE Joint Genome Institute (JGI-PGF)"/>
            <person name="Lucas S."/>
            <person name="Copeland A."/>
            <person name="Lapidus A."/>
            <person name="Goodwin L."/>
            <person name="Pitluck S."/>
            <person name="Peters L."/>
            <person name="Munk A.C.C."/>
            <person name="Kyrpides N."/>
            <person name="Mavromatis K."/>
            <person name="Pagani I."/>
            <person name="Ivanova N."/>
            <person name="Ovchinnikova G."/>
            <person name="Zeytun A."/>
            <person name="Detter J.C."/>
            <person name="Han C."/>
            <person name="Land M."/>
            <person name="Hauser L."/>
            <person name="Markowitz V."/>
            <person name="Cheng J.-F."/>
            <person name="Hugenholtz P."/>
            <person name="Woyke T."/>
            <person name="Wu D."/>
            <person name="Tindall B."/>
            <person name="Faehnrich R."/>
            <person name="Brambilla E."/>
            <person name="Klenk H.-P."/>
            <person name="Eisen J.A."/>
        </authorList>
    </citation>
    <scope>NUCLEOTIDE SEQUENCE [LARGE SCALE GENOMIC DNA]</scope>
    <source>
        <strain evidence="2">DSM 14238 / LMG 21431 / ACAM 643 / 9-3</strain>
    </source>
</reference>
<dbReference type="EMBL" id="CP003280">
    <property type="protein sequence ID" value="AFL80350.1"/>
    <property type="molecule type" value="Genomic_DNA"/>
</dbReference>
<evidence type="ECO:0000313" key="1">
    <source>
        <dbReference type="EMBL" id="AFL80350.1"/>
    </source>
</evidence>
<sequence>MKKLLALIIFFSQLLFSQTRDDDYEIYSLILTQRLELGNKSEKEKIVLIEQFMDEFDGNYEILDHKTDTITKSDLSMLYSMTYKDTTFLKRIIKEKDLRNVITQLTSDKSEHPKIKSELLEKPLIEIKSITDRKFSSYFGRYRSLRKAWKRIERKYGTNKVVEFSQVNYKGQFAATYYGIHCGSLCGSGSIVIFEMIKGKWKILTEINLWVS</sequence>
<dbReference type="OrthoDB" id="714084at2"/>
<dbReference type="STRING" id="746697.Aeqsu_0847"/>
<dbReference type="KEGG" id="asl:Aeqsu_0847"/>
<keyword evidence="2" id="KW-1185">Reference proteome</keyword>
<dbReference type="HOGENOM" id="CLU_1297613_0_0_10"/>
<accession>I3YTN2</accession>
<protein>
    <submittedName>
        <fullName evidence="1">Uncharacterized protein</fullName>
    </submittedName>
</protein>
<organism evidence="1 2">
    <name type="scientific">Aequorivita sublithincola (strain DSM 14238 / LMG 21431 / ACAM 643 / 9-3)</name>
    <dbReference type="NCBI Taxonomy" id="746697"/>
    <lineage>
        <taxon>Bacteria</taxon>
        <taxon>Pseudomonadati</taxon>
        <taxon>Bacteroidota</taxon>
        <taxon>Flavobacteriia</taxon>
        <taxon>Flavobacteriales</taxon>
        <taxon>Flavobacteriaceae</taxon>
        <taxon>Aequorivita</taxon>
    </lineage>
</organism>
<evidence type="ECO:0000313" key="2">
    <source>
        <dbReference type="Proteomes" id="UP000006049"/>
    </source>
</evidence>
<dbReference type="eggNOG" id="ENOG5034B9I">
    <property type="taxonomic scope" value="Bacteria"/>
</dbReference>